<evidence type="ECO:0000256" key="1">
    <source>
        <dbReference type="ARBA" id="ARBA00004167"/>
    </source>
</evidence>
<dbReference type="Pfam" id="PF23260">
    <property type="entry name" value="TSP1_2"/>
    <property type="match status" value="1"/>
</dbReference>
<evidence type="ECO:0000256" key="2">
    <source>
        <dbReference type="ARBA" id="ARBA00022692"/>
    </source>
</evidence>
<feature type="region of interest" description="Disordered" evidence="7">
    <location>
        <begin position="1156"/>
        <end position="1206"/>
    </location>
</feature>
<dbReference type="PROSITE" id="PS51004">
    <property type="entry name" value="SEMA"/>
    <property type="match status" value="1"/>
</dbReference>
<sequence length="1435" mass="163639">MDFSIPNYKIIYIDDFIQHLNGLSNSIFIAVNNSVVRITVDAFVKKDEATWSLSSQELTTCPQRDSHTKIPCDQYTVTLVKVVDKIFSGLTGGSVLHQSGIYVCLSNGVIAECSLRQAIDLRAPSKIHWKSVNHCPIDPDQPVIGLVASTQNLYMATKTGLLQNSQVNILKIKSVENMNSMKPFKYPIRTPAEDKIIQQNNSTLFIHSFEFHNAVYFLFRELANETVESCDKSIIVSRIGRVCNIDDGNQAGVLTNFFKATIICPSTIEDGSNSLVFTELQAVYVDQSTKTLYGTFQTSASMPTASAVCEYNLVDIESVFNSEFYKTDGVATTVRNDNKCEKYTPNSFPKNDFNLMFKTVRPRYDRPILVQQGDIYTQIVVSRTPGSLRSDMNMVIFVTSSKGMLYKWHVKEFQPCLVELIYLTPRFSTDLSNNIVQMEIIPSNQNKKTFKASYLLIAMKDRLLRLPIARCSRFGHGRMACKLLRDPFCGWNEAVQKCEDLTATERIHNSIITYDSDVCIQNEINSDFKITSEWGSWSEWSDCKLSSSKSTNNKYLIQHSDSQIKPSGCKCRFRSCNSPFSSGLHESLCSNGSSVEITGCSYDGGWTEWSAWSACEPVCYSRTFNTNVTPTRTRYRWCSNPSPVGKEYTCIGTDKETQKCSNEVPMCPLEVIPIYEWSSWSMWSECTALCNGGKKFRRRFCKHPDSLKNEKPEKFTLAQLKTLLSDQSTYVDKYLCIGSAYEASECNTHSCSIRKATSPWSEWFITDENAGGESTQRQYRVECSAKLPESENFQIQTDVETRICKINRNNHEITCENLDNSFENFEQNEPVWLENINYEWSSWSECSQPCGGGRRYRKRLKPTSHNIKDDTIISSKTKLSTDNQYEKEDELCNLHSCTGYWSCWSEWSKCSHTEVCSQPRGVQRRYRTCISSLSSSITDTSNVHNTSLCYGGYENSIQTMPCEVEINEIECLQKRLNHQMKIKKRSVETESVDTVEPLVSDQWAVWSECITVVHLPYSIRMRIRKSCENCEWIQFERCDTKQLLPPQEVLGDKYQSYKTDDRLPDSNEHYDLLHAMIVILIAFTTGIAIILIPFIICTIRARKHKYHQQQRPTSSLSQSLWRKIITNEQKMAMNNNNPQSNLLPYEWFLDNRNTNNTNNFNNLSDKNNSNNAGKQNSQDKSTKWKRKKTTRHKMDNHEETVENPSELPLLEHSERMTDEKGDVNCLTNLNYNYHEINNTNHHADYVKLTNSSINTKLGTQPLKVSMNHVSQEIKAVESKTSCNSQISSFDYDEVAKNNNNNTNHVQLSHTPSSVLLTSTTTTTPAATTTTTTWTSRPRSEIQYADSKSETASSHTKIISVFSLSIPAVEPMSSEASTHSSTFYNPASNESMKLSILKDKMKYKEIQIKPNLNCRNYYDDVNSIEAGKQTAYQMNS</sequence>
<dbReference type="InterPro" id="IPR027231">
    <property type="entry name" value="Semaphorin"/>
</dbReference>
<evidence type="ECO:0000256" key="4">
    <source>
        <dbReference type="ARBA" id="ARBA00022902"/>
    </source>
</evidence>
<dbReference type="InterPro" id="IPR036352">
    <property type="entry name" value="Semap_dom_sf"/>
</dbReference>
<evidence type="ECO:0000259" key="9">
    <source>
        <dbReference type="PROSITE" id="PS51004"/>
    </source>
</evidence>
<evidence type="ECO:0000256" key="5">
    <source>
        <dbReference type="ARBA" id="ARBA00022989"/>
    </source>
</evidence>
<dbReference type="InterPro" id="IPR036383">
    <property type="entry name" value="TSP1_rpt_sf"/>
</dbReference>
<dbReference type="Pfam" id="PF00090">
    <property type="entry name" value="TSP_1"/>
    <property type="match status" value="3"/>
</dbReference>
<dbReference type="Gene3D" id="2.20.100.10">
    <property type="entry name" value="Thrombospondin type-1 (TSP1) repeat"/>
    <property type="match status" value="4"/>
</dbReference>
<feature type="compositionally biased region" description="Low complexity" evidence="7">
    <location>
        <begin position="1156"/>
        <end position="1171"/>
    </location>
</feature>
<dbReference type="GO" id="GO:0045499">
    <property type="term" value="F:chemorepellent activity"/>
    <property type="evidence" value="ECO:0007669"/>
    <property type="project" value="TreeGrafter"/>
</dbReference>
<comment type="subcellular location">
    <subcellularLocation>
        <location evidence="1">Membrane</location>
        <topology evidence="1">Single-pass membrane protein</topology>
    </subcellularLocation>
</comment>
<evidence type="ECO:0000313" key="11">
    <source>
        <dbReference type="WBParaSite" id="TREG1_55110.1"/>
    </source>
</evidence>
<dbReference type="GO" id="GO:0007411">
    <property type="term" value="P:axon guidance"/>
    <property type="evidence" value="ECO:0007669"/>
    <property type="project" value="TreeGrafter"/>
</dbReference>
<keyword evidence="10" id="KW-1185">Reference proteome</keyword>
<organism evidence="10 11">
    <name type="scientific">Trichobilharzia regenti</name>
    <name type="common">Nasal bird schistosome</name>
    <dbReference type="NCBI Taxonomy" id="157069"/>
    <lineage>
        <taxon>Eukaryota</taxon>
        <taxon>Metazoa</taxon>
        <taxon>Spiralia</taxon>
        <taxon>Lophotrochozoa</taxon>
        <taxon>Platyhelminthes</taxon>
        <taxon>Trematoda</taxon>
        <taxon>Digenea</taxon>
        <taxon>Strigeidida</taxon>
        <taxon>Schistosomatoidea</taxon>
        <taxon>Schistosomatidae</taxon>
        <taxon>Trichobilharzia</taxon>
    </lineage>
</organism>
<evidence type="ECO:0000256" key="7">
    <source>
        <dbReference type="SAM" id="MobiDB-lite"/>
    </source>
</evidence>
<dbReference type="InterPro" id="IPR057563">
    <property type="entry name" value="Sema5A/B-like_TSP-1"/>
</dbReference>
<reference evidence="10" key="1">
    <citation type="submission" date="2022-06" db="EMBL/GenBank/DDBJ databases">
        <authorList>
            <person name="Berger JAMES D."/>
            <person name="Berger JAMES D."/>
        </authorList>
    </citation>
    <scope>NUCLEOTIDE SEQUENCE [LARGE SCALE GENOMIC DNA]</scope>
</reference>
<evidence type="ECO:0000313" key="10">
    <source>
        <dbReference type="Proteomes" id="UP000050795"/>
    </source>
</evidence>
<dbReference type="Gene3D" id="2.130.10.10">
    <property type="entry name" value="YVTN repeat-like/Quinoprotein amine dehydrogenase"/>
    <property type="match status" value="1"/>
</dbReference>
<evidence type="ECO:0000256" key="8">
    <source>
        <dbReference type="SAM" id="Phobius"/>
    </source>
</evidence>
<accession>A0AA85K1E8</accession>
<dbReference type="SUPFAM" id="SSF103575">
    <property type="entry name" value="Plexin repeat"/>
    <property type="match status" value="1"/>
</dbReference>
<name>A0AA85K1E8_TRIRE</name>
<reference evidence="11" key="2">
    <citation type="submission" date="2023-11" db="UniProtKB">
        <authorList>
            <consortium name="WormBaseParasite"/>
        </authorList>
    </citation>
    <scope>IDENTIFICATION</scope>
</reference>
<feature type="transmembrane region" description="Helical" evidence="8">
    <location>
        <begin position="1072"/>
        <end position="1096"/>
    </location>
</feature>
<dbReference type="GO" id="GO:0030215">
    <property type="term" value="F:semaphorin receptor binding"/>
    <property type="evidence" value="ECO:0007669"/>
    <property type="project" value="InterPro"/>
</dbReference>
<dbReference type="InterPro" id="IPR015943">
    <property type="entry name" value="WD40/YVTN_repeat-like_dom_sf"/>
</dbReference>
<keyword evidence="3" id="KW-0677">Repeat</keyword>
<keyword evidence="5 8" id="KW-1133">Transmembrane helix</keyword>
<dbReference type="WBParaSite" id="TREG1_55110.1">
    <property type="protein sequence ID" value="TREG1_55110.1"/>
    <property type="gene ID" value="TREG1_55110"/>
</dbReference>
<dbReference type="Proteomes" id="UP000050795">
    <property type="component" value="Unassembled WGS sequence"/>
</dbReference>
<dbReference type="SMART" id="SM00630">
    <property type="entry name" value="Sema"/>
    <property type="match status" value="1"/>
</dbReference>
<dbReference type="GO" id="GO:0071526">
    <property type="term" value="P:semaphorin-plexin signaling pathway"/>
    <property type="evidence" value="ECO:0007669"/>
    <property type="project" value="TreeGrafter"/>
</dbReference>
<feature type="domain" description="Sema" evidence="9">
    <location>
        <begin position="1"/>
        <end position="468"/>
    </location>
</feature>
<dbReference type="SUPFAM" id="SSF101912">
    <property type="entry name" value="Sema domain"/>
    <property type="match status" value="1"/>
</dbReference>
<dbReference type="SMART" id="SM00209">
    <property type="entry name" value="TSP1"/>
    <property type="match status" value="4"/>
</dbReference>
<dbReference type="Pfam" id="PF01403">
    <property type="entry name" value="Sema"/>
    <property type="match status" value="1"/>
</dbReference>
<evidence type="ECO:0000256" key="3">
    <source>
        <dbReference type="ARBA" id="ARBA00022737"/>
    </source>
</evidence>
<dbReference type="InterPro" id="IPR001627">
    <property type="entry name" value="Semap_dom"/>
</dbReference>
<proteinExistence type="predicted"/>
<comment type="caution">
    <text evidence="6">Lacks conserved residue(s) required for the propagation of feature annotation.</text>
</comment>
<dbReference type="SUPFAM" id="SSF82895">
    <property type="entry name" value="TSP-1 type 1 repeat"/>
    <property type="match status" value="3"/>
</dbReference>
<dbReference type="PANTHER" id="PTHR11036">
    <property type="entry name" value="SEMAPHORIN"/>
    <property type="match status" value="1"/>
</dbReference>
<dbReference type="GO" id="GO:0030335">
    <property type="term" value="P:positive regulation of cell migration"/>
    <property type="evidence" value="ECO:0007669"/>
    <property type="project" value="TreeGrafter"/>
</dbReference>
<dbReference type="PROSITE" id="PS50092">
    <property type="entry name" value="TSP1"/>
    <property type="match status" value="4"/>
</dbReference>
<keyword evidence="4" id="KW-0524">Neurogenesis</keyword>
<keyword evidence="2 8" id="KW-0812">Transmembrane</keyword>
<keyword evidence="8" id="KW-0472">Membrane</keyword>
<evidence type="ECO:0000256" key="6">
    <source>
        <dbReference type="PROSITE-ProRule" id="PRU00352"/>
    </source>
</evidence>
<dbReference type="Gene3D" id="3.30.1680.10">
    <property type="entry name" value="ligand-binding face of the semaphorins, domain 2"/>
    <property type="match status" value="1"/>
</dbReference>
<protein>
    <recommendedName>
        <fullName evidence="9">Sema domain-containing protein</fullName>
    </recommendedName>
</protein>
<dbReference type="InterPro" id="IPR000884">
    <property type="entry name" value="TSP1_rpt"/>
</dbReference>
<dbReference type="GO" id="GO:0005886">
    <property type="term" value="C:plasma membrane"/>
    <property type="evidence" value="ECO:0007669"/>
    <property type="project" value="TreeGrafter"/>
</dbReference>
<dbReference type="PANTHER" id="PTHR11036:SF127">
    <property type="entry name" value="SEMAPHORIN-1A"/>
    <property type="match status" value="1"/>
</dbReference>